<dbReference type="EMBL" id="CP042652">
    <property type="protein sequence ID" value="QKE28090.1"/>
    <property type="molecule type" value="Genomic_DNA"/>
</dbReference>
<gene>
    <name evidence="2" type="ORF">AACT_0897</name>
</gene>
<dbReference type="KEGG" id="paco:AACT_0897"/>
<reference evidence="2 3" key="1">
    <citation type="submission" date="2019-08" db="EMBL/GenBank/DDBJ databases">
        <title>Complete genome sequence of Arcobacter acticola.</title>
        <authorList>
            <person name="Miller W."/>
        </authorList>
    </citation>
    <scope>NUCLEOTIDE SEQUENCE [LARGE SCALE GENOMIC DNA]</scope>
    <source>
        <strain evidence="2 3">KCTC 52212</strain>
    </source>
</reference>
<feature type="transmembrane region" description="Helical" evidence="1">
    <location>
        <begin position="6"/>
        <end position="25"/>
    </location>
</feature>
<keyword evidence="1" id="KW-0472">Membrane</keyword>
<keyword evidence="1" id="KW-1133">Transmembrane helix</keyword>
<accession>A0A6M8EC80</accession>
<keyword evidence="1" id="KW-0812">Transmembrane</keyword>
<keyword evidence="3" id="KW-1185">Reference proteome</keyword>
<dbReference type="Proteomes" id="UP000503483">
    <property type="component" value="Chromosome"/>
</dbReference>
<name>A0A6M8EC80_9BACT</name>
<protein>
    <submittedName>
        <fullName evidence="2">Uncharacterized protein</fullName>
    </submittedName>
</protein>
<evidence type="ECO:0000256" key="1">
    <source>
        <dbReference type="SAM" id="Phobius"/>
    </source>
</evidence>
<proteinExistence type="predicted"/>
<dbReference type="AlphaFoldDB" id="A0A6M8EC80"/>
<evidence type="ECO:0000313" key="3">
    <source>
        <dbReference type="Proteomes" id="UP000503483"/>
    </source>
</evidence>
<organism evidence="2 3">
    <name type="scientific">Arcobacter acticola</name>
    <dbReference type="NCBI Taxonomy" id="1849015"/>
    <lineage>
        <taxon>Bacteria</taxon>
        <taxon>Pseudomonadati</taxon>
        <taxon>Campylobacterota</taxon>
        <taxon>Epsilonproteobacteria</taxon>
        <taxon>Campylobacterales</taxon>
        <taxon>Arcobacteraceae</taxon>
        <taxon>Arcobacter</taxon>
    </lineage>
</organism>
<sequence>MNMTLFGFIIIIILLIVIIIYLLSINKNIQNNKKKQSNTKNMAEFALDKIQLPRNIEQMDADSLLKATRVIFDSFKSLDYASKAPNVLDKIEWHTWQVSILLSFLKEKNRLIGVNSNEKLFHENILDLNYSQMDQEIQRVIKKYSENVNIQKDRDSLSKDVIWSVRDVSIILYEIMYNN</sequence>
<evidence type="ECO:0000313" key="2">
    <source>
        <dbReference type="EMBL" id="QKE28090.1"/>
    </source>
</evidence>
<dbReference type="RefSeq" id="WP_172125371.1">
    <property type="nucleotide sequence ID" value="NZ_CP042652.1"/>
</dbReference>